<accession>A0A843TGR1</accession>
<dbReference type="Proteomes" id="UP000652761">
    <property type="component" value="Unassembled WGS sequence"/>
</dbReference>
<comment type="caution">
    <text evidence="1">The sequence shown here is derived from an EMBL/GenBank/DDBJ whole genome shotgun (WGS) entry which is preliminary data.</text>
</comment>
<evidence type="ECO:0000313" key="2">
    <source>
        <dbReference type="Proteomes" id="UP000652761"/>
    </source>
</evidence>
<sequence length="69" mass="7920">MRGECPELKKKLKKEKFTFKNAKAMLATWSDEDEDEDTQASSGDEEIHYLIARSEDSAEQIDVQLIKSL</sequence>
<reference evidence="1" key="1">
    <citation type="submission" date="2017-07" db="EMBL/GenBank/DDBJ databases">
        <title>Taro Niue Genome Assembly and Annotation.</title>
        <authorList>
            <person name="Atibalentja N."/>
            <person name="Keating K."/>
            <person name="Fields C.J."/>
        </authorList>
    </citation>
    <scope>NUCLEOTIDE SEQUENCE</scope>
    <source>
        <strain evidence="1">Niue_2</strain>
        <tissue evidence="1">Leaf</tissue>
    </source>
</reference>
<name>A0A843TGR1_COLES</name>
<organism evidence="1 2">
    <name type="scientific">Colocasia esculenta</name>
    <name type="common">Wild taro</name>
    <name type="synonym">Arum esculentum</name>
    <dbReference type="NCBI Taxonomy" id="4460"/>
    <lineage>
        <taxon>Eukaryota</taxon>
        <taxon>Viridiplantae</taxon>
        <taxon>Streptophyta</taxon>
        <taxon>Embryophyta</taxon>
        <taxon>Tracheophyta</taxon>
        <taxon>Spermatophyta</taxon>
        <taxon>Magnoliopsida</taxon>
        <taxon>Liliopsida</taxon>
        <taxon>Araceae</taxon>
        <taxon>Aroideae</taxon>
        <taxon>Colocasieae</taxon>
        <taxon>Colocasia</taxon>
    </lineage>
</organism>
<proteinExistence type="predicted"/>
<evidence type="ECO:0000313" key="1">
    <source>
        <dbReference type="EMBL" id="MQL69426.1"/>
    </source>
</evidence>
<dbReference type="EMBL" id="NMUH01000037">
    <property type="protein sequence ID" value="MQL69426.1"/>
    <property type="molecule type" value="Genomic_DNA"/>
</dbReference>
<protein>
    <submittedName>
        <fullName evidence="1">Uncharacterized protein</fullName>
    </submittedName>
</protein>
<keyword evidence="2" id="KW-1185">Reference proteome</keyword>
<dbReference type="AlphaFoldDB" id="A0A843TGR1"/>
<gene>
    <name evidence="1" type="ORF">Taro_001723</name>
</gene>